<dbReference type="Proteomes" id="UP001239111">
    <property type="component" value="Chromosome 3"/>
</dbReference>
<proteinExistence type="predicted"/>
<gene>
    <name evidence="1" type="ORF">QAD02_004827</name>
</gene>
<dbReference type="EMBL" id="CM056743">
    <property type="protein sequence ID" value="KAJ8673565.1"/>
    <property type="molecule type" value="Genomic_DNA"/>
</dbReference>
<sequence length="361" mass="41615">MNRLARTGIMIKGQLVRIRIRRIICDTPTKNLLKRTSGHSSINGCGRCDTVAVKIDDNIVCISVGNARTDEDFRLFADLNHLLDVSPLVALEPSIDMILTFMLDIMHLFYLGIRLRLFQYWNEGEPAVTLSAGQREELNRRTEMLKKDIPYEFKRKMRPTNHYKDYKATDHRFFVKYCGSVVLKKILSNECYDHFLLFHVACRMLSRKKASTHSRLALAQQYLSQFVETFKILYGLKFVSLNVHSLHHVVDDVNSGCDVNDLAASPFKSDLLKAKHLLRSSHNTLAQCSRRIFEERSVIRKSLYAQPCDSSLLNILEIDPKPLTRQSRIITFDGIVTKLVRISINYAKNDPLRTFVFPLLH</sequence>
<evidence type="ECO:0000313" key="1">
    <source>
        <dbReference type="EMBL" id="KAJ8673565.1"/>
    </source>
</evidence>
<reference evidence="1" key="1">
    <citation type="submission" date="2023-04" db="EMBL/GenBank/DDBJ databases">
        <title>A chromosome-level genome assembly of the parasitoid wasp Eretmocerus hayati.</title>
        <authorList>
            <person name="Zhong Y."/>
            <person name="Liu S."/>
            <person name="Liu Y."/>
        </authorList>
    </citation>
    <scope>NUCLEOTIDE SEQUENCE</scope>
    <source>
        <strain evidence="1">ZJU_SS_LIU_2023</strain>
    </source>
</reference>
<keyword evidence="2" id="KW-1185">Reference proteome</keyword>
<organism evidence="1 2">
    <name type="scientific">Eretmocerus hayati</name>
    <dbReference type="NCBI Taxonomy" id="131215"/>
    <lineage>
        <taxon>Eukaryota</taxon>
        <taxon>Metazoa</taxon>
        <taxon>Ecdysozoa</taxon>
        <taxon>Arthropoda</taxon>
        <taxon>Hexapoda</taxon>
        <taxon>Insecta</taxon>
        <taxon>Pterygota</taxon>
        <taxon>Neoptera</taxon>
        <taxon>Endopterygota</taxon>
        <taxon>Hymenoptera</taxon>
        <taxon>Apocrita</taxon>
        <taxon>Proctotrupomorpha</taxon>
        <taxon>Chalcidoidea</taxon>
        <taxon>Aphelinidae</taxon>
        <taxon>Aphelininae</taxon>
        <taxon>Eretmocerus</taxon>
    </lineage>
</organism>
<protein>
    <submittedName>
        <fullName evidence="1">Uncharacterized protein</fullName>
    </submittedName>
</protein>
<name>A0ACC2NQT4_9HYME</name>
<evidence type="ECO:0000313" key="2">
    <source>
        <dbReference type="Proteomes" id="UP001239111"/>
    </source>
</evidence>
<comment type="caution">
    <text evidence="1">The sequence shown here is derived from an EMBL/GenBank/DDBJ whole genome shotgun (WGS) entry which is preliminary data.</text>
</comment>
<accession>A0ACC2NQT4</accession>